<gene>
    <name evidence="1" type="ORF">S01H1_07536</name>
</gene>
<evidence type="ECO:0000313" key="1">
    <source>
        <dbReference type="EMBL" id="GAF69547.1"/>
    </source>
</evidence>
<name>X0S0T5_9ZZZZ</name>
<proteinExistence type="predicted"/>
<reference evidence="1" key="1">
    <citation type="journal article" date="2014" name="Front. Microbiol.">
        <title>High frequency of phylogenetically diverse reductive dehalogenase-homologous genes in deep subseafloor sedimentary metagenomes.</title>
        <authorList>
            <person name="Kawai M."/>
            <person name="Futagami T."/>
            <person name="Toyoda A."/>
            <person name="Takaki Y."/>
            <person name="Nishi S."/>
            <person name="Hori S."/>
            <person name="Arai W."/>
            <person name="Tsubouchi T."/>
            <person name="Morono Y."/>
            <person name="Uchiyama I."/>
            <person name="Ito T."/>
            <person name="Fujiyama A."/>
            <person name="Inagaki F."/>
            <person name="Takami H."/>
        </authorList>
    </citation>
    <scope>NUCLEOTIDE SEQUENCE</scope>
    <source>
        <strain evidence="1">Expedition CK06-06</strain>
    </source>
</reference>
<organism evidence="1">
    <name type="scientific">marine sediment metagenome</name>
    <dbReference type="NCBI Taxonomy" id="412755"/>
    <lineage>
        <taxon>unclassified sequences</taxon>
        <taxon>metagenomes</taxon>
        <taxon>ecological metagenomes</taxon>
    </lineage>
</organism>
<dbReference type="AlphaFoldDB" id="X0S0T5"/>
<dbReference type="EMBL" id="BARS01003878">
    <property type="protein sequence ID" value="GAF69547.1"/>
    <property type="molecule type" value="Genomic_DNA"/>
</dbReference>
<accession>X0S0T5</accession>
<sequence length="190" mass="22033">MSTGFGAVCDEFYVNCRLFLKLDMSLERETVLHFFDRIRKEYPGLRKLRRRDRKCLVLEEEPGESGSRRWIRLDPESLRFGMFAPPDLDDVRRFGDVILTQAPYHLTFNDLDYDHLELIYGFDLEYCGNHDQLVAETFWADQAAAGFLLGDSVAHVIDAQPYFGVALTPECDLQAYVEVKSRTTTYEVRS</sequence>
<feature type="non-terminal residue" evidence="1">
    <location>
        <position position="190"/>
    </location>
</feature>
<protein>
    <submittedName>
        <fullName evidence="1">Uncharacterized protein</fullName>
    </submittedName>
</protein>
<comment type="caution">
    <text evidence="1">The sequence shown here is derived from an EMBL/GenBank/DDBJ whole genome shotgun (WGS) entry which is preliminary data.</text>
</comment>